<feature type="transmembrane region" description="Helical" evidence="5">
    <location>
        <begin position="406"/>
        <end position="425"/>
    </location>
</feature>
<reference evidence="6" key="1">
    <citation type="submission" date="2018-05" db="EMBL/GenBank/DDBJ databases">
        <authorList>
            <person name="Lanie J.A."/>
            <person name="Ng W.-L."/>
            <person name="Kazmierczak K.M."/>
            <person name="Andrzejewski T.M."/>
            <person name="Davidsen T.M."/>
            <person name="Wayne K.J."/>
            <person name="Tettelin H."/>
            <person name="Glass J.I."/>
            <person name="Rusch D."/>
            <person name="Podicherti R."/>
            <person name="Tsui H.-C.T."/>
            <person name="Winkler M.E."/>
        </authorList>
    </citation>
    <scope>NUCLEOTIDE SEQUENCE</scope>
</reference>
<evidence type="ECO:0000256" key="5">
    <source>
        <dbReference type="SAM" id="Phobius"/>
    </source>
</evidence>
<feature type="transmembrane region" description="Helical" evidence="5">
    <location>
        <begin position="211"/>
        <end position="230"/>
    </location>
</feature>
<keyword evidence="3 5" id="KW-1133">Transmembrane helix</keyword>
<feature type="transmembrane region" description="Helical" evidence="5">
    <location>
        <begin position="100"/>
        <end position="127"/>
    </location>
</feature>
<feature type="transmembrane region" description="Helical" evidence="5">
    <location>
        <begin position="431"/>
        <end position="452"/>
    </location>
</feature>
<keyword evidence="4 5" id="KW-0472">Membrane</keyword>
<feature type="transmembrane region" description="Helical" evidence="5">
    <location>
        <begin position="147"/>
        <end position="165"/>
    </location>
</feature>
<evidence type="ECO:0000256" key="2">
    <source>
        <dbReference type="ARBA" id="ARBA00022692"/>
    </source>
</evidence>
<dbReference type="GO" id="GO:0046873">
    <property type="term" value="F:metal ion transmembrane transporter activity"/>
    <property type="evidence" value="ECO:0007669"/>
    <property type="project" value="InterPro"/>
</dbReference>
<dbReference type="AlphaFoldDB" id="A0A382CM78"/>
<feature type="transmembrane region" description="Helical" evidence="5">
    <location>
        <begin position="57"/>
        <end position="79"/>
    </location>
</feature>
<comment type="subcellular location">
    <subcellularLocation>
        <location evidence="1">Membrane</location>
        <topology evidence="1">Multi-pass membrane protein</topology>
    </subcellularLocation>
</comment>
<evidence type="ECO:0000256" key="4">
    <source>
        <dbReference type="ARBA" id="ARBA00023136"/>
    </source>
</evidence>
<dbReference type="InterPro" id="IPR001046">
    <property type="entry name" value="NRAMP_fam"/>
</dbReference>
<evidence type="ECO:0000256" key="1">
    <source>
        <dbReference type="ARBA" id="ARBA00004141"/>
    </source>
</evidence>
<dbReference type="EMBL" id="UINC01035198">
    <property type="protein sequence ID" value="SVB27230.1"/>
    <property type="molecule type" value="Genomic_DNA"/>
</dbReference>
<dbReference type="Pfam" id="PF01566">
    <property type="entry name" value="Nramp"/>
    <property type="match status" value="1"/>
</dbReference>
<name>A0A382CM78_9ZZZZ</name>
<proteinExistence type="predicted"/>
<protein>
    <recommendedName>
        <fullName evidence="7">Amino acid transporter transmembrane domain-containing protein</fullName>
    </recommendedName>
</protein>
<evidence type="ECO:0000256" key="3">
    <source>
        <dbReference type="ARBA" id="ARBA00022989"/>
    </source>
</evidence>
<gene>
    <name evidence="6" type="ORF">METZ01_LOCUS180084</name>
</gene>
<sequence>MIDTSTDKNSFSSLELPSLSPINLLKHFGPGLILMMTGIGTSHLVTAPVAGGRFGYALLWCIPIAYIFKYYGFEMAFRFTHATGRSMLDAYSTAWKKLPVWYVLITTIIQSGLGQAGRLVAAAAVLLYFFNQYLGIDIPGLGNDQELALYALILGVMSVVIILYGKYGALELVTKIAAGLLIVCTIAVYVVEPAPVSEFVHFFQLDTPSGSWLIIASFLGLLPTGIDVSLQASEWGKAKKVGMGRIREQLEEQGVVSKFDTFDKNKQDLSVDISRIPPHALEYCRRWFKIGLWDFRAGHVISFVLVCIFMLLAAVWLYPSEVQGNAVMGEIARIFTDSVGPGMMIVFLIGAMAATYSTAFNYFDGWPRVVGACCRNLFRCTAELSGIAREDVGEEHRRRWYSEYNLYRLTMFFSLIVSVAIIAGLPRPVYLVLVASALAFFVAPVIFFLNIYYCFKVIPKRDRIFYPSIFATWFSWISLAVFTGMCVILILQRLFGIELFGA</sequence>
<feature type="transmembrane region" description="Helical" evidence="5">
    <location>
        <begin position="464"/>
        <end position="491"/>
    </location>
</feature>
<keyword evidence="2 5" id="KW-0812">Transmembrane</keyword>
<evidence type="ECO:0000313" key="6">
    <source>
        <dbReference type="EMBL" id="SVB27230.1"/>
    </source>
</evidence>
<feature type="transmembrane region" description="Helical" evidence="5">
    <location>
        <begin position="172"/>
        <end position="191"/>
    </location>
</feature>
<feature type="transmembrane region" description="Helical" evidence="5">
    <location>
        <begin position="32"/>
        <end position="51"/>
    </location>
</feature>
<dbReference type="NCBIfam" id="NF037982">
    <property type="entry name" value="Nramp_1"/>
    <property type="match status" value="1"/>
</dbReference>
<dbReference type="GO" id="GO:0016020">
    <property type="term" value="C:membrane"/>
    <property type="evidence" value="ECO:0007669"/>
    <property type="project" value="UniProtKB-SubCell"/>
</dbReference>
<feature type="transmembrane region" description="Helical" evidence="5">
    <location>
        <begin position="295"/>
        <end position="318"/>
    </location>
</feature>
<evidence type="ECO:0008006" key="7">
    <source>
        <dbReference type="Google" id="ProtNLM"/>
    </source>
</evidence>
<accession>A0A382CM78</accession>
<feature type="transmembrane region" description="Helical" evidence="5">
    <location>
        <begin position="338"/>
        <end position="359"/>
    </location>
</feature>
<organism evidence="6">
    <name type="scientific">marine metagenome</name>
    <dbReference type="NCBI Taxonomy" id="408172"/>
    <lineage>
        <taxon>unclassified sequences</taxon>
        <taxon>metagenomes</taxon>
        <taxon>ecological metagenomes</taxon>
    </lineage>
</organism>